<reference evidence="9" key="1">
    <citation type="submission" date="2016-10" db="EMBL/GenBank/DDBJ databases">
        <authorList>
            <person name="Varghese N."/>
            <person name="Submissions S."/>
        </authorList>
    </citation>
    <scope>NUCLEOTIDE SEQUENCE [LARGE SCALE GENOMIC DNA]</scope>
    <source>
        <strain evidence="9">CGMCC 1.10683</strain>
    </source>
</reference>
<dbReference type="InterPro" id="IPR011990">
    <property type="entry name" value="TPR-like_helical_dom_sf"/>
</dbReference>
<dbReference type="InterPro" id="IPR017560">
    <property type="entry name" value="Cyt_c_biogenesis_CcmI"/>
</dbReference>
<dbReference type="SMART" id="SM00028">
    <property type="entry name" value="TPR"/>
    <property type="match status" value="2"/>
</dbReference>
<dbReference type="GO" id="GO:0030313">
    <property type="term" value="C:cell envelope"/>
    <property type="evidence" value="ECO:0007669"/>
    <property type="project" value="UniProtKB-SubCell"/>
</dbReference>
<dbReference type="EMBL" id="FOZV01000003">
    <property type="protein sequence ID" value="SFS52291.1"/>
    <property type="molecule type" value="Genomic_DNA"/>
</dbReference>
<evidence type="ECO:0000256" key="1">
    <source>
        <dbReference type="ARBA" id="ARBA00004196"/>
    </source>
</evidence>
<feature type="domain" description="Cytochrome c-type biogenesis protein H TPR" evidence="7">
    <location>
        <begin position="145"/>
        <end position="260"/>
    </location>
</feature>
<evidence type="ECO:0000256" key="5">
    <source>
        <dbReference type="PROSITE-ProRule" id="PRU00339"/>
    </source>
</evidence>
<evidence type="ECO:0000256" key="6">
    <source>
        <dbReference type="SAM" id="Phobius"/>
    </source>
</evidence>
<dbReference type="AlphaFoldDB" id="A0A1I6QIK6"/>
<evidence type="ECO:0000256" key="3">
    <source>
        <dbReference type="ARBA" id="ARBA00022748"/>
    </source>
</evidence>
<keyword evidence="9" id="KW-1185">Reference proteome</keyword>
<dbReference type="InterPro" id="IPR019734">
    <property type="entry name" value="TPR_rpt"/>
</dbReference>
<keyword evidence="3" id="KW-0201">Cytochrome c-type biogenesis</keyword>
<feature type="repeat" description="TPR" evidence="5">
    <location>
        <begin position="152"/>
        <end position="185"/>
    </location>
</feature>
<evidence type="ECO:0000259" key="7">
    <source>
        <dbReference type="Pfam" id="PF23914"/>
    </source>
</evidence>
<dbReference type="PANTHER" id="PTHR47870">
    <property type="entry name" value="CYTOCHROME C-TYPE BIOGENESIS PROTEIN CCMH"/>
    <property type="match status" value="1"/>
</dbReference>
<dbReference type="OrthoDB" id="9815847at2"/>
<keyword evidence="2" id="KW-0677">Repeat</keyword>
<dbReference type="PANTHER" id="PTHR47870:SF1">
    <property type="entry name" value="CYTOCHROME C-TYPE BIOGENESIS PROTEIN CCMH"/>
    <property type="match status" value="1"/>
</dbReference>
<dbReference type="STRING" id="871741.SAMN05192570_1862"/>
<comment type="subcellular location">
    <subcellularLocation>
        <location evidence="1">Cell envelope</location>
    </subcellularLocation>
</comment>
<evidence type="ECO:0000313" key="9">
    <source>
        <dbReference type="Proteomes" id="UP000198788"/>
    </source>
</evidence>
<accession>A0A1I6QIK6</accession>
<dbReference type="GO" id="GO:0017004">
    <property type="term" value="P:cytochrome complex assembly"/>
    <property type="evidence" value="ECO:0007669"/>
    <property type="project" value="UniProtKB-KW"/>
</dbReference>
<dbReference type="InterPro" id="IPR051263">
    <property type="entry name" value="C-type_cytochrome_biogenesis"/>
</dbReference>
<organism evidence="8 9">
    <name type="scientific">Brevundimonas viscosa</name>
    <dbReference type="NCBI Taxonomy" id="871741"/>
    <lineage>
        <taxon>Bacteria</taxon>
        <taxon>Pseudomonadati</taxon>
        <taxon>Pseudomonadota</taxon>
        <taxon>Alphaproteobacteria</taxon>
        <taxon>Caulobacterales</taxon>
        <taxon>Caulobacteraceae</taxon>
        <taxon>Brevundimonas</taxon>
    </lineage>
</organism>
<proteinExistence type="predicted"/>
<dbReference type="Gene3D" id="1.25.40.10">
    <property type="entry name" value="Tetratricopeptide repeat domain"/>
    <property type="match status" value="1"/>
</dbReference>
<dbReference type="NCBIfam" id="TIGR03142">
    <property type="entry name" value="cytochro_ccmI"/>
    <property type="match status" value="1"/>
</dbReference>
<dbReference type="PROSITE" id="PS50005">
    <property type="entry name" value="TPR"/>
    <property type="match status" value="1"/>
</dbReference>
<evidence type="ECO:0000256" key="4">
    <source>
        <dbReference type="ARBA" id="ARBA00022803"/>
    </source>
</evidence>
<evidence type="ECO:0000256" key="2">
    <source>
        <dbReference type="ARBA" id="ARBA00022737"/>
    </source>
</evidence>
<dbReference type="Pfam" id="PF23914">
    <property type="entry name" value="TPR_CcmH_CycH"/>
    <property type="match status" value="1"/>
</dbReference>
<dbReference type="InterPro" id="IPR056413">
    <property type="entry name" value="TPR_CcmH_CycH"/>
</dbReference>
<keyword evidence="4 5" id="KW-0802">TPR repeat</keyword>
<keyword evidence="6" id="KW-1133">Transmembrane helix</keyword>
<feature type="transmembrane region" description="Helical" evidence="6">
    <location>
        <begin position="88"/>
        <end position="108"/>
    </location>
</feature>
<sequence length="273" mass="28868">MMVFWIMTAVLAALAGLPVLAGARRGADAGEAVELAAADAELADLDRLKTRGLMDEASWSAARAEAGRRILAGQRRAAPLVAGRRDRFWVLGGLAAAGAAALGLYAVLGSPGAPDQAYERRVDEWATRLDTLQAPQIAAVAARVVAERPDDHEALTMLGAARFEAGDPIGAVSAFRRALALRPDDAQSWSRLGESLVRANGGAVDGDAEAAFRQALRRDPNQLGARYFLGEAAFARGDAAAVREMWLPLIAALDPRDPRRADLEARLPSGDAR</sequence>
<dbReference type="SUPFAM" id="SSF48452">
    <property type="entry name" value="TPR-like"/>
    <property type="match status" value="1"/>
</dbReference>
<protein>
    <submittedName>
        <fullName evidence="8">Cytochrome c-type biogenesis protein CcmH</fullName>
    </submittedName>
</protein>
<name>A0A1I6QIK6_9CAUL</name>
<evidence type="ECO:0000313" key="8">
    <source>
        <dbReference type="EMBL" id="SFS52291.1"/>
    </source>
</evidence>
<keyword evidence="6" id="KW-0472">Membrane</keyword>
<dbReference type="GO" id="GO:0005886">
    <property type="term" value="C:plasma membrane"/>
    <property type="evidence" value="ECO:0007669"/>
    <property type="project" value="TreeGrafter"/>
</dbReference>
<keyword evidence="6" id="KW-0812">Transmembrane</keyword>
<dbReference type="Proteomes" id="UP000198788">
    <property type="component" value="Unassembled WGS sequence"/>
</dbReference>
<gene>
    <name evidence="8" type="ORF">SAMN05192570_1862</name>
</gene>